<dbReference type="Proteomes" id="UP001054837">
    <property type="component" value="Unassembled WGS sequence"/>
</dbReference>
<comment type="caution">
    <text evidence="1">The sequence shown here is derived from an EMBL/GenBank/DDBJ whole genome shotgun (WGS) entry which is preliminary data.</text>
</comment>
<keyword evidence="2" id="KW-1185">Reference proteome</keyword>
<organism evidence="1 2">
    <name type="scientific">Caerostris darwini</name>
    <dbReference type="NCBI Taxonomy" id="1538125"/>
    <lineage>
        <taxon>Eukaryota</taxon>
        <taxon>Metazoa</taxon>
        <taxon>Ecdysozoa</taxon>
        <taxon>Arthropoda</taxon>
        <taxon>Chelicerata</taxon>
        <taxon>Arachnida</taxon>
        <taxon>Araneae</taxon>
        <taxon>Araneomorphae</taxon>
        <taxon>Entelegynae</taxon>
        <taxon>Araneoidea</taxon>
        <taxon>Araneidae</taxon>
        <taxon>Caerostris</taxon>
    </lineage>
</organism>
<proteinExistence type="predicted"/>
<dbReference type="EMBL" id="BPLQ01002374">
    <property type="protein sequence ID" value="GIX92168.1"/>
    <property type="molecule type" value="Genomic_DNA"/>
</dbReference>
<dbReference type="AlphaFoldDB" id="A0AAV4P6P7"/>
<sequence>MRSDYVSASVCHSCLLSQWRKEDTLLRKLGSLAQNNLLLLCRSPAAASWKNSNLRVPTMTPFWNLLD</sequence>
<gene>
    <name evidence="1" type="ORF">CDAR_489561</name>
</gene>
<evidence type="ECO:0000313" key="1">
    <source>
        <dbReference type="EMBL" id="GIX92168.1"/>
    </source>
</evidence>
<reference evidence="1 2" key="1">
    <citation type="submission" date="2021-06" db="EMBL/GenBank/DDBJ databases">
        <title>Caerostris darwini draft genome.</title>
        <authorList>
            <person name="Kono N."/>
            <person name="Arakawa K."/>
        </authorList>
    </citation>
    <scope>NUCLEOTIDE SEQUENCE [LARGE SCALE GENOMIC DNA]</scope>
</reference>
<name>A0AAV4P6P7_9ARAC</name>
<evidence type="ECO:0000313" key="2">
    <source>
        <dbReference type="Proteomes" id="UP001054837"/>
    </source>
</evidence>
<protein>
    <submittedName>
        <fullName evidence="1">Uncharacterized protein</fullName>
    </submittedName>
</protein>
<accession>A0AAV4P6P7</accession>